<feature type="compositionally biased region" description="Basic and acidic residues" evidence="1">
    <location>
        <begin position="364"/>
        <end position="387"/>
    </location>
</feature>
<feature type="region of interest" description="Disordered" evidence="1">
    <location>
        <begin position="127"/>
        <end position="151"/>
    </location>
</feature>
<dbReference type="InterPro" id="IPR012340">
    <property type="entry name" value="NA-bd_OB-fold"/>
</dbReference>
<dbReference type="Gene3D" id="2.40.50.140">
    <property type="entry name" value="Nucleic acid-binding proteins"/>
    <property type="match status" value="1"/>
</dbReference>
<feature type="compositionally biased region" description="Polar residues" evidence="1">
    <location>
        <begin position="230"/>
        <end position="239"/>
    </location>
</feature>
<name>A0ABD3BBG5_9LAMI</name>
<evidence type="ECO:0000256" key="1">
    <source>
        <dbReference type="SAM" id="MobiDB-lite"/>
    </source>
</evidence>
<dbReference type="AlphaFoldDB" id="A0ABD3BBG5"/>
<evidence type="ECO:0000313" key="2">
    <source>
        <dbReference type="EMBL" id="KAL3614441.1"/>
    </source>
</evidence>
<dbReference type="SMART" id="SM00384">
    <property type="entry name" value="AT_hook"/>
    <property type="match status" value="2"/>
</dbReference>
<dbReference type="InterPro" id="IPR017956">
    <property type="entry name" value="AT_hook_DNA-bd_motif"/>
</dbReference>
<feature type="region of interest" description="Disordered" evidence="1">
    <location>
        <begin position="213"/>
        <end position="247"/>
    </location>
</feature>
<evidence type="ECO:0000313" key="3">
    <source>
        <dbReference type="Proteomes" id="UP001632038"/>
    </source>
</evidence>
<reference evidence="3" key="1">
    <citation type="journal article" date="2024" name="IScience">
        <title>Strigolactones Initiate the Formation of Haustorium-like Structures in Castilleja.</title>
        <authorList>
            <person name="Buerger M."/>
            <person name="Peterson D."/>
            <person name="Chory J."/>
        </authorList>
    </citation>
    <scope>NUCLEOTIDE SEQUENCE [LARGE SCALE GENOMIC DNA]</scope>
</reference>
<organism evidence="2 3">
    <name type="scientific">Castilleja foliolosa</name>
    <dbReference type="NCBI Taxonomy" id="1961234"/>
    <lineage>
        <taxon>Eukaryota</taxon>
        <taxon>Viridiplantae</taxon>
        <taxon>Streptophyta</taxon>
        <taxon>Embryophyta</taxon>
        <taxon>Tracheophyta</taxon>
        <taxon>Spermatophyta</taxon>
        <taxon>Magnoliopsida</taxon>
        <taxon>eudicotyledons</taxon>
        <taxon>Gunneridae</taxon>
        <taxon>Pentapetalae</taxon>
        <taxon>asterids</taxon>
        <taxon>lamiids</taxon>
        <taxon>Lamiales</taxon>
        <taxon>Orobanchaceae</taxon>
        <taxon>Pedicularideae</taxon>
        <taxon>Castillejinae</taxon>
        <taxon>Castilleja</taxon>
    </lineage>
</organism>
<dbReference type="Pfam" id="PF02178">
    <property type="entry name" value="AT_hook"/>
    <property type="match status" value="2"/>
</dbReference>
<accession>A0ABD3BBG5</accession>
<dbReference type="EMBL" id="JAVIJP010000107">
    <property type="protein sequence ID" value="KAL3614441.1"/>
    <property type="molecule type" value="Genomic_DNA"/>
</dbReference>
<feature type="region of interest" description="Disordered" evidence="1">
    <location>
        <begin position="364"/>
        <end position="432"/>
    </location>
</feature>
<dbReference type="Proteomes" id="UP001632038">
    <property type="component" value="Unassembled WGS sequence"/>
</dbReference>
<protein>
    <submittedName>
        <fullName evidence="2">Uncharacterized protein</fullName>
    </submittedName>
</protein>
<keyword evidence="3" id="KW-1185">Reference proteome</keyword>
<comment type="caution">
    <text evidence="2">The sequence shown here is derived from an EMBL/GenBank/DDBJ whole genome shotgun (WGS) entry which is preliminary data.</text>
</comment>
<feature type="compositionally biased region" description="Acidic residues" evidence="1">
    <location>
        <begin position="403"/>
        <end position="421"/>
    </location>
</feature>
<proteinExistence type="predicted"/>
<gene>
    <name evidence="2" type="ORF">CASFOL_042515</name>
</gene>
<sequence>MHRKQVLNAKRRKAPSDGTLTEIPITMSSELPRNLNNNSTSNLELLSQLKDKQASTCRGRGRPRKVSTTIVPQGLTDANSQIHFTSVTRKRSSRSNGPENIADTENESVEYNVGMLKEIPITISSRRRKLNNSSRSRVDIQPQVKDTQASSSKESVYGNCLTRINRFKLTNRCILHQSRETEVLENITETENESVAYNVGTLKEIPITISSRRRKLNNSSSSRVDLQPQVKDTQASSSRVRGRPRKVSTEIVRQGLTDANSQIEFQMDVMVVDKTGSATLSMPNSPCVNLIGECASEIKEIYGDSTGSIPNVIEDALINKKALFEVRISSDRSIAQGDHHTVARIALDEELMYIYEEIYGKRETPTNDHATHGTLGDRKREKEKQQQTDDGENEAVHGRADAENIEGENTDVDAENIEENNTDAASEVGTDVTHNLMRRRIMLKKEK</sequence>